<gene>
    <name evidence="2" type="ORF">FHS13_004066</name>
</gene>
<comment type="caution">
    <text evidence="2">The sequence shown here is derived from an EMBL/GenBank/DDBJ whole genome shotgun (WGS) entry which is preliminary data.</text>
</comment>
<dbReference type="Pfam" id="PF14029">
    <property type="entry name" value="DUF4244"/>
    <property type="match status" value="1"/>
</dbReference>
<dbReference type="InterPro" id="IPR025338">
    <property type="entry name" value="DUF4244"/>
</dbReference>
<dbReference type="EMBL" id="JACHJO010000014">
    <property type="protein sequence ID" value="MBB6122081.1"/>
    <property type="molecule type" value="Genomic_DNA"/>
</dbReference>
<evidence type="ECO:0000256" key="1">
    <source>
        <dbReference type="SAM" id="Phobius"/>
    </source>
</evidence>
<keyword evidence="1" id="KW-0472">Membrane</keyword>
<protein>
    <recommendedName>
        <fullName evidence="4">DUF4244 domain-containing protein</fullName>
    </recommendedName>
</protein>
<evidence type="ECO:0000313" key="3">
    <source>
        <dbReference type="Proteomes" id="UP000536604"/>
    </source>
</evidence>
<evidence type="ECO:0000313" key="2">
    <source>
        <dbReference type="EMBL" id="MBB6122081.1"/>
    </source>
</evidence>
<keyword evidence="1" id="KW-0812">Transmembrane</keyword>
<accession>A0A841J166</accession>
<dbReference type="AlphaFoldDB" id="A0A841J166"/>
<dbReference type="Proteomes" id="UP000536604">
    <property type="component" value="Unassembled WGS sequence"/>
</dbReference>
<feature type="transmembrane region" description="Helical" evidence="1">
    <location>
        <begin position="25"/>
        <end position="45"/>
    </location>
</feature>
<organism evidence="2 3">
    <name type="scientific">Nocardiopsis algeriensis</name>
    <dbReference type="NCBI Taxonomy" id="1478215"/>
    <lineage>
        <taxon>Bacteria</taxon>
        <taxon>Bacillati</taxon>
        <taxon>Actinomycetota</taxon>
        <taxon>Actinomycetes</taxon>
        <taxon>Streptosporangiales</taxon>
        <taxon>Nocardiopsidaceae</taxon>
        <taxon>Nocardiopsis</taxon>
    </lineage>
</organism>
<name>A0A841J166_9ACTN</name>
<proteinExistence type="predicted"/>
<reference evidence="2 3" key="1">
    <citation type="submission" date="2020-08" db="EMBL/GenBank/DDBJ databases">
        <title>Genomic Encyclopedia of Type Strains, Phase III (KMG-III): the genomes of soil and plant-associated and newly described type strains.</title>
        <authorList>
            <person name="Whitman W."/>
        </authorList>
    </citation>
    <scope>NUCLEOTIDE SEQUENCE [LARGE SCALE GENOMIC DNA]</scope>
    <source>
        <strain evidence="2 3">CECT 8712</strain>
    </source>
</reference>
<dbReference type="RefSeq" id="WP_184293511.1">
    <property type="nucleotide sequence ID" value="NZ_JACHJO010000014.1"/>
</dbReference>
<sequence length="66" mass="6806">MFPCPFRRLPGLLVPPGPDRGSTTAEYALCIIAAIAFAGVLYAVLKSSAVNDALTAIVVDALSSGR</sequence>
<keyword evidence="3" id="KW-1185">Reference proteome</keyword>
<keyword evidence="1" id="KW-1133">Transmembrane helix</keyword>
<evidence type="ECO:0008006" key="4">
    <source>
        <dbReference type="Google" id="ProtNLM"/>
    </source>
</evidence>